<protein>
    <submittedName>
        <fullName evidence="1">Uncharacterized protein</fullName>
    </submittedName>
</protein>
<dbReference type="EMBL" id="KN822058">
    <property type="protein sequence ID" value="KIM60816.1"/>
    <property type="molecule type" value="Genomic_DNA"/>
</dbReference>
<sequence length="95" mass="10179">MLTPWGTTAGTTDTKHNMTHPASNCSLYVLDTRCELINLLSLVSDYDCLQLPSSQSFPPSSLAKAALIADESPTQSPLSLMCQSHGNVVLIVLIC</sequence>
<dbReference type="InParanoid" id="A0A0C3DY40"/>
<accession>A0A0C3DY40</accession>
<proteinExistence type="predicted"/>
<organism evidence="1 2">
    <name type="scientific">Scleroderma citrinum Foug A</name>
    <dbReference type="NCBI Taxonomy" id="1036808"/>
    <lineage>
        <taxon>Eukaryota</taxon>
        <taxon>Fungi</taxon>
        <taxon>Dikarya</taxon>
        <taxon>Basidiomycota</taxon>
        <taxon>Agaricomycotina</taxon>
        <taxon>Agaricomycetes</taxon>
        <taxon>Agaricomycetidae</taxon>
        <taxon>Boletales</taxon>
        <taxon>Sclerodermatineae</taxon>
        <taxon>Sclerodermataceae</taxon>
        <taxon>Scleroderma</taxon>
    </lineage>
</organism>
<keyword evidence="2" id="KW-1185">Reference proteome</keyword>
<dbReference type="HOGENOM" id="CLU_2374044_0_0_1"/>
<evidence type="ECO:0000313" key="1">
    <source>
        <dbReference type="EMBL" id="KIM60816.1"/>
    </source>
</evidence>
<evidence type="ECO:0000313" key="2">
    <source>
        <dbReference type="Proteomes" id="UP000053989"/>
    </source>
</evidence>
<dbReference type="Proteomes" id="UP000053989">
    <property type="component" value="Unassembled WGS sequence"/>
</dbReference>
<gene>
    <name evidence="1" type="ORF">SCLCIDRAFT_930672</name>
</gene>
<reference evidence="2" key="2">
    <citation type="submission" date="2015-01" db="EMBL/GenBank/DDBJ databases">
        <title>Evolutionary Origins and Diversification of the Mycorrhizal Mutualists.</title>
        <authorList>
            <consortium name="DOE Joint Genome Institute"/>
            <consortium name="Mycorrhizal Genomics Consortium"/>
            <person name="Kohler A."/>
            <person name="Kuo A."/>
            <person name="Nagy L.G."/>
            <person name="Floudas D."/>
            <person name="Copeland A."/>
            <person name="Barry K.W."/>
            <person name="Cichocki N."/>
            <person name="Veneault-Fourrey C."/>
            <person name="LaButti K."/>
            <person name="Lindquist E.A."/>
            <person name="Lipzen A."/>
            <person name="Lundell T."/>
            <person name="Morin E."/>
            <person name="Murat C."/>
            <person name="Riley R."/>
            <person name="Ohm R."/>
            <person name="Sun H."/>
            <person name="Tunlid A."/>
            <person name="Henrissat B."/>
            <person name="Grigoriev I.V."/>
            <person name="Hibbett D.S."/>
            <person name="Martin F."/>
        </authorList>
    </citation>
    <scope>NUCLEOTIDE SEQUENCE [LARGE SCALE GENOMIC DNA]</scope>
    <source>
        <strain evidence="2">Foug A</strain>
    </source>
</reference>
<dbReference type="AlphaFoldDB" id="A0A0C3DY40"/>
<name>A0A0C3DY40_9AGAM</name>
<reference evidence="1 2" key="1">
    <citation type="submission" date="2014-04" db="EMBL/GenBank/DDBJ databases">
        <authorList>
            <consortium name="DOE Joint Genome Institute"/>
            <person name="Kuo A."/>
            <person name="Kohler A."/>
            <person name="Nagy L.G."/>
            <person name="Floudas D."/>
            <person name="Copeland A."/>
            <person name="Barry K.W."/>
            <person name="Cichocki N."/>
            <person name="Veneault-Fourrey C."/>
            <person name="LaButti K."/>
            <person name="Lindquist E.A."/>
            <person name="Lipzen A."/>
            <person name="Lundell T."/>
            <person name="Morin E."/>
            <person name="Murat C."/>
            <person name="Sun H."/>
            <person name="Tunlid A."/>
            <person name="Henrissat B."/>
            <person name="Grigoriev I.V."/>
            <person name="Hibbett D.S."/>
            <person name="Martin F."/>
            <person name="Nordberg H.P."/>
            <person name="Cantor M.N."/>
            <person name="Hua S.X."/>
        </authorList>
    </citation>
    <scope>NUCLEOTIDE SEQUENCE [LARGE SCALE GENOMIC DNA]</scope>
    <source>
        <strain evidence="1 2">Foug A</strain>
    </source>
</reference>